<reference evidence="2 3" key="1">
    <citation type="submission" date="2019-01" db="EMBL/GenBank/DDBJ databases">
        <title>Sequencing of cultivated peanut Arachis hypogaea provides insights into genome evolution and oil improvement.</title>
        <authorList>
            <person name="Chen X."/>
        </authorList>
    </citation>
    <scope>NUCLEOTIDE SEQUENCE [LARGE SCALE GENOMIC DNA]</scope>
    <source>
        <strain evidence="3">cv. Fuhuasheng</strain>
        <tissue evidence="2">Leaves</tissue>
    </source>
</reference>
<dbReference type="EMBL" id="SDMP01000016">
    <property type="protein sequence ID" value="RYR02140.1"/>
    <property type="molecule type" value="Genomic_DNA"/>
</dbReference>
<accession>A0A444YJK4</accession>
<dbReference type="Proteomes" id="UP000289738">
    <property type="component" value="Chromosome B06"/>
</dbReference>
<dbReference type="AlphaFoldDB" id="A0A444YJK4"/>
<evidence type="ECO:0000313" key="3">
    <source>
        <dbReference type="Proteomes" id="UP000289738"/>
    </source>
</evidence>
<protein>
    <submittedName>
        <fullName evidence="2">Uncharacterized protein</fullName>
    </submittedName>
</protein>
<evidence type="ECO:0000256" key="1">
    <source>
        <dbReference type="SAM" id="MobiDB-lite"/>
    </source>
</evidence>
<keyword evidence="3" id="KW-1185">Reference proteome</keyword>
<feature type="compositionally biased region" description="Polar residues" evidence="1">
    <location>
        <begin position="37"/>
        <end position="49"/>
    </location>
</feature>
<organism evidence="2 3">
    <name type="scientific">Arachis hypogaea</name>
    <name type="common">Peanut</name>
    <dbReference type="NCBI Taxonomy" id="3818"/>
    <lineage>
        <taxon>Eukaryota</taxon>
        <taxon>Viridiplantae</taxon>
        <taxon>Streptophyta</taxon>
        <taxon>Embryophyta</taxon>
        <taxon>Tracheophyta</taxon>
        <taxon>Spermatophyta</taxon>
        <taxon>Magnoliopsida</taxon>
        <taxon>eudicotyledons</taxon>
        <taxon>Gunneridae</taxon>
        <taxon>Pentapetalae</taxon>
        <taxon>rosids</taxon>
        <taxon>fabids</taxon>
        <taxon>Fabales</taxon>
        <taxon>Fabaceae</taxon>
        <taxon>Papilionoideae</taxon>
        <taxon>50 kb inversion clade</taxon>
        <taxon>dalbergioids sensu lato</taxon>
        <taxon>Dalbergieae</taxon>
        <taxon>Pterocarpus clade</taxon>
        <taxon>Arachis</taxon>
    </lineage>
</organism>
<gene>
    <name evidence="2" type="ORF">Ahy_B06g080972</name>
</gene>
<feature type="region of interest" description="Disordered" evidence="1">
    <location>
        <begin position="1"/>
        <end position="65"/>
    </location>
</feature>
<evidence type="ECO:0000313" key="2">
    <source>
        <dbReference type="EMBL" id="RYR02140.1"/>
    </source>
</evidence>
<comment type="caution">
    <text evidence="2">The sequence shown here is derived from an EMBL/GenBank/DDBJ whole genome shotgun (WGS) entry which is preliminary data.</text>
</comment>
<sequence>MRKATEVHKQLGHNLITKNNHHPHDYGHHASRGIALKSSTPNNQQQQNVHPAKKGNKDLSSMVRP</sequence>
<name>A0A444YJK4_ARAHY</name>
<proteinExistence type="predicted"/>